<evidence type="ECO:0000256" key="2">
    <source>
        <dbReference type="ARBA" id="ARBA00009773"/>
    </source>
</evidence>
<dbReference type="EMBL" id="DSRU01000428">
    <property type="protein sequence ID" value="HFN01625.1"/>
    <property type="molecule type" value="Genomic_DNA"/>
</dbReference>
<evidence type="ECO:0000256" key="5">
    <source>
        <dbReference type="ARBA" id="ARBA00023136"/>
    </source>
</evidence>
<evidence type="ECO:0000256" key="3">
    <source>
        <dbReference type="ARBA" id="ARBA00022692"/>
    </source>
</evidence>
<keyword evidence="5 7" id="KW-0472">Membrane</keyword>
<comment type="subcellular location">
    <subcellularLocation>
        <location evidence="1">Membrane</location>
        <topology evidence="1">Multi-pass membrane protein</topology>
    </subcellularLocation>
</comment>
<keyword evidence="3 7" id="KW-0812">Transmembrane</keyword>
<dbReference type="AlphaFoldDB" id="A0A7C3KHZ8"/>
<evidence type="ECO:0000256" key="6">
    <source>
        <dbReference type="SAM" id="MobiDB-lite"/>
    </source>
</evidence>
<dbReference type="GO" id="GO:0055085">
    <property type="term" value="P:transmembrane transport"/>
    <property type="evidence" value="ECO:0007669"/>
    <property type="project" value="TreeGrafter"/>
</dbReference>
<feature type="transmembrane region" description="Helical" evidence="7">
    <location>
        <begin position="153"/>
        <end position="178"/>
    </location>
</feature>
<dbReference type="Pfam" id="PF01594">
    <property type="entry name" value="AI-2E_transport"/>
    <property type="match status" value="1"/>
</dbReference>
<proteinExistence type="inferred from homology"/>
<feature type="compositionally biased region" description="Basic and acidic residues" evidence="6">
    <location>
        <begin position="353"/>
        <end position="363"/>
    </location>
</feature>
<comment type="similarity">
    <text evidence="2">Belongs to the autoinducer-2 exporter (AI-2E) (TC 2.A.86) family.</text>
</comment>
<dbReference type="GO" id="GO:0016020">
    <property type="term" value="C:membrane"/>
    <property type="evidence" value="ECO:0007669"/>
    <property type="project" value="UniProtKB-SubCell"/>
</dbReference>
<evidence type="ECO:0000256" key="4">
    <source>
        <dbReference type="ARBA" id="ARBA00022989"/>
    </source>
</evidence>
<feature type="transmembrane region" description="Helical" evidence="7">
    <location>
        <begin position="256"/>
        <end position="283"/>
    </location>
</feature>
<keyword evidence="4 7" id="KW-1133">Transmembrane helix</keyword>
<protein>
    <submittedName>
        <fullName evidence="8">AI-2E family transporter</fullName>
    </submittedName>
</protein>
<evidence type="ECO:0000313" key="8">
    <source>
        <dbReference type="EMBL" id="HFN01625.1"/>
    </source>
</evidence>
<evidence type="ECO:0000256" key="1">
    <source>
        <dbReference type="ARBA" id="ARBA00004141"/>
    </source>
</evidence>
<organism evidence="8">
    <name type="scientific">Oscillatoriales cyanobacterium SpSt-418</name>
    <dbReference type="NCBI Taxonomy" id="2282169"/>
    <lineage>
        <taxon>Bacteria</taxon>
        <taxon>Bacillati</taxon>
        <taxon>Cyanobacteriota</taxon>
        <taxon>Cyanophyceae</taxon>
        <taxon>Oscillatoriophycideae</taxon>
        <taxon>Oscillatoriales</taxon>
    </lineage>
</organism>
<feature type="transmembrane region" description="Helical" evidence="7">
    <location>
        <begin position="68"/>
        <end position="93"/>
    </location>
</feature>
<evidence type="ECO:0000256" key="7">
    <source>
        <dbReference type="SAM" id="Phobius"/>
    </source>
</evidence>
<gene>
    <name evidence="8" type="ORF">ENR64_28570</name>
</gene>
<feature type="transmembrane region" description="Helical" evidence="7">
    <location>
        <begin position="38"/>
        <end position="56"/>
    </location>
</feature>
<sequence length="363" mass="40248">MNDFFNSLNPWLRISLVLPLIVLNGWLFIQLFQYFEPLATIFVVATVLAFVLNYPVQFLQKRRLNRSWAILLVLVATLIGLLALVITLLPTLFDQVSAIADQLPNWLFAVEQKLQVVQNWATAHGLPINLMHLTEQTAEQLPNELEKLGDETILLTINAVGGLSSILLTFVLTFYFLIDGKRVWEVLFQWLPQPQRERVLRSLQSDFHSYLIGQVTLSLLMGSVFTALLVILGAPYSFVLGFTVGVMTLIPFGDVLGYILVCLLLAAHSPSLALITLVSAIIIDQIIDQAIAPRILGSFTGLKPVWVIIALLLGTKLFGFAGLLTAVPLASFINTLLDKDETPLPQKSNEQSDADRSLAETLS</sequence>
<dbReference type="InterPro" id="IPR002549">
    <property type="entry name" value="AI-2E-like"/>
</dbReference>
<feature type="region of interest" description="Disordered" evidence="6">
    <location>
        <begin position="343"/>
        <end position="363"/>
    </location>
</feature>
<feature type="transmembrane region" description="Helical" evidence="7">
    <location>
        <begin position="12"/>
        <end position="32"/>
    </location>
</feature>
<reference evidence="8" key="1">
    <citation type="journal article" date="2020" name="mSystems">
        <title>Genome- and Community-Level Interaction Insights into Carbon Utilization and Element Cycling Functions of Hydrothermarchaeota in Hydrothermal Sediment.</title>
        <authorList>
            <person name="Zhou Z."/>
            <person name="Liu Y."/>
            <person name="Xu W."/>
            <person name="Pan J."/>
            <person name="Luo Z.H."/>
            <person name="Li M."/>
        </authorList>
    </citation>
    <scope>NUCLEOTIDE SEQUENCE [LARGE SCALE GENOMIC DNA]</scope>
    <source>
        <strain evidence="8">SpSt-418</strain>
    </source>
</reference>
<feature type="transmembrane region" description="Helical" evidence="7">
    <location>
        <begin position="210"/>
        <end position="236"/>
    </location>
</feature>
<dbReference type="PANTHER" id="PTHR21716">
    <property type="entry name" value="TRANSMEMBRANE PROTEIN"/>
    <property type="match status" value="1"/>
</dbReference>
<comment type="caution">
    <text evidence="8">The sequence shown here is derived from an EMBL/GenBank/DDBJ whole genome shotgun (WGS) entry which is preliminary data.</text>
</comment>
<dbReference type="PANTHER" id="PTHR21716:SF66">
    <property type="entry name" value="TRANSPORT PROTEIN SLL0063-RELATED"/>
    <property type="match status" value="1"/>
</dbReference>
<accession>A0A7C3KHZ8</accession>
<name>A0A7C3KHZ8_9CYAN</name>